<comment type="caution">
    <text evidence="6">The sequence shown here is derived from an EMBL/GenBank/DDBJ whole genome shotgun (WGS) entry which is preliminary data.</text>
</comment>
<dbReference type="AlphaFoldDB" id="A0A5C5UEZ3"/>
<dbReference type="GO" id="GO:0006508">
    <property type="term" value="P:proteolysis"/>
    <property type="evidence" value="ECO:0007669"/>
    <property type="project" value="UniProtKB-KW"/>
</dbReference>
<dbReference type="Pfam" id="PF00877">
    <property type="entry name" value="NLPC_P60"/>
    <property type="match status" value="1"/>
</dbReference>
<dbReference type="InterPro" id="IPR000064">
    <property type="entry name" value="NLP_P60_dom"/>
</dbReference>
<protein>
    <submittedName>
        <fullName evidence="6">NlpC/P60 family protein</fullName>
    </submittedName>
</protein>
<name>A0A5C5UEZ3_9CORY</name>
<comment type="similarity">
    <text evidence="1">Belongs to the peptidase C40 family.</text>
</comment>
<evidence type="ECO:0000256" key="1">
    <source>
        <dbReference type="ARBA" id="ARBA00007074"/>
    </source>
</evidence>
<dbReference type="Gene3D" id="3.90.1720.10">
    <property type="entry name" value="endopeptidase domain like (from Nostoc punctiforme)"/>
    <property type="match status" value="1"/>
</dbReference>
<dbReference type="EMBL" id="VOHM01000018">
    <property type="protein sequence ID" value="TWT24213.1"/>
    <property type="molecule type" value="Genomic_DNA"/>
</dbReference>
<keyword evidence="3" id="KW-0378">Hydrolase</keyword>
<keyword evidence="4" id="KW-0788">Thiol protease</keyword>
<evidence type="ECO:0000313" key="7">
    <source>
        <dbReference type="Proteomes" id="UP000320791"/>
    </source>
</evidence>
<sequence length="264" mass="27452">MIEGILADLQRRIPHLDIQQVQLPDIAAALPLAQALGVELPLIGAHQQLAADVAAIDRLVQSLPNFEAKFTELAGQVLNHVGSLLPRLATFEPAAIAELARLPAMVAGVAEGIMPDLGPATRELETIAATTAGLELTVDHKEDGAGGGASTSGEQAVAAARSAIGTPYVWGGTTPGVGLDCSGLTQWAWQQAGVELPRLAEAQTVGRQVSEAELQPGDLVVWDGHVAMYSGNGNMIEAGDPVSETPLRTTNMGMAFQGFFRPTG</sequence>
<proteinExistence type="inferred from homology"/>
<dbReference type="PANTHER" id="PTHR47359:SF3">
    <property type="entry name" value="NLP_P60 DOMAIN-CONTAINING PROTEIN-RELATED"/>
    <property type="match status" value="1"/>
</dbReference>
<dbReference type="SUPFAM" id="SSF54001">
    <property type="entry name" value="Cysteine proteinases"/>
    <property type="match status" value="1"/>
</dbReference>
<evidence type="ECO:0000313" key="6">
    <source>
        <dbReference type="EMBL" id="TWT24213.1"/>
    </source>
</evidence>
<dbReference type="InterPro" id="IPR051794">
    <property type="entry name" value="PG_Endopeptidase_C40"/>
</dbReference>
<feature type="domain" description="NlpC/P60" evidence="5">
    <location>
        <begin position="150"/>
        <end position="264"/>
    </location>
</feature>
<dbReference type="Proteomes" id="UP000320791">
    <property type="component" value="Unassembled WGS sequence"/>
</dbReference>
<keyword evidence="2" id="KW-0645">Protease</keyword>
<evidence type="ECO:0000256" key="4">
    <source>
        <dbReference type="ARBA" id="ARBA00022807"/>
    </source>
</evidence>
<reference evidence="6 7" key="1">
    <citation type="submission" date="2019-08" db="EMBL/GenBank/DDBJ databases">
        <authorList>
            <person name="Lei W."/>
        </authorList>
    </citation>
    <scope>NUCLEOTIDE SEQUENCE [LARGE SCALE GENOMIC DNA]</scope>
    <source>
        <strain evidence="6 7">CCUG 58627</strain>
    </source>
</reference>
<keyword evidence="7" id="KW-1185">Reference proteome</keyword>
<gene>
    <name evidence="6" type="ORF">FRX94_08620</name>
</gene>
<dbReference type="PROSITE" id="PS51935">
    <property type="entry name" value="NLPC_P60"/>
    <property type="match status" value="1"/>
</dbReference>
<accession>A0A5C5UEZ3</accession>
<organism evidence="6 7">
    <name type="scientific">Corynebacterium canis</name>
    <dbReference type="NCBI Taxonomy" id="679663"/>
    <lineage>
        <taxon>Bacteria</taxon>
        <taxon>Bacillati</taxon>
        <taxon>Actinomycetota</taxon>
        <taxon>Actinomycetes</taxon>
        <taxon>Mycobacteriales</taxon>
        <taxon>Corynebacteriaceae</taxon>
        <taxon>Corynebacterium</taxon>
    </lineage>
</organism>
<dbReference type="GO" id="GO:0008234">
    <property type="term" value="F:cysteine-type peptidase activity"/>
    <property type="evidence" value="ECO:0007669"/>
    <property type="project" value="UniProtKB-KW"/>
</dbReference>
<dbReference type="InterPro" id="IPR038765">
    <property type="entry name" value="Papain-like_cys_pep_sf"/>
</dbReference>
<dbReference type="OrthoDB" id="5177647at2"/>
<evidence type="ECO:0000259" key="5">
    <source>
        <dbReference type="PROSITE" id="PS51935"/>
    </source>
</evidence>
<dbReference type="RefSeq" id="WP_146324729.1">
    <property type="nucleotide sequence ID" value="NZ_BAABLR010000005.1"/>
</dbReference>
<dbReference type="PANTHER" id="PTHR47359">
    <property type="entry name" value="PEPTIDOGLYCAN DL-ENDOPEPTIDASE CWLO"/>
    <property type="match status" value="1"/>
</dbReference>
<evidence type="ECO:0000256" key="2">
    <source>
        <dbReference type="ARBA" id="ARBA00022670"/>
    </source>
</evidence>
<evidence type="ECO:0000256" key="3">
    <source>
        <dbReference type="ARBA" id="ARBA00022801"/>
    </source>
</evidence>